<dbReference type="RefSeq" id="WP_169248463.1">
    <property type="nucleotide sequence ID" value="NZ_SPMZ01000022.1"/>
</dbReference>
<reference evidence="1 2" key="1">
    <citation type="submission" date="2019-03" db="EMBL/GenBank/DDBJ databases">
        <title>Metabolic reconstructions from genomes of highly enriched 'Candidatus Accumulibacter' and 'Candidatus Competibacter' bioreactor populations.</title>
        <authorList>
            <person name="Annavajhala M.K."/>
            <person name="Welles L."/>
            <person name="Abbas B."/>
            <person name="Sorokin D."/>
            <person name="Park H."/>
            <person name="Van Loosdrecht M."/>
            <person name="Chandran K."/>
        </authorList>
    </citation>
    <scope>NUCLEOTIDE SEQUENCE [LARGE SCALE GENOMIC DNA]</scope>
    <source>
        <strain evidence="1 2">SBR_G</strain>
    </source>
</reference>
<protein>
    <submittedName>
        <fullName evidence="1">Uncharacterized protein</fullName>
    </submittedName>
</protein>
<gene>
    <name evidence="1" type="ORF">E4P82_08325</name>
</gene>
<organism evidence="1 2">
    <name type="scientific">Candidatus Competibacter phosphatis</name>
    <dbReference type="NCBI Taxonomy" id="221280"/>
    <lineage>
        <taxon>Bacteria</taxon>
        <taxon>Pseudomonadati</taxon>
        <taxon>Pseudomonadota</taxon>
        <taxon>Gammaproteobacteria</taxon>
        <taxon>Candidatus Competibacteraceae</taxon>
        <taxon>Candidatus Competibacter</taxon>
    </lineage>
</organism>
<accession>A0ABX1TKW8</accession>
<comment type="caution">
    <text evidence="1">The sequence shown here is derived from an EMBL/GenBank/DDBJ whole genome shotgun (WGS) entry which is preliminary data.</text>
</comment>
<dbReference type="Proteomes" id="UP000760480">
    <property type="component" value="Unassembled WGS sequence"/>
</dbReference>
<proteinExistence type="predicted"/>
<dbReference type="EMBL" id="SPMZ01000022">
    <property type="protein sequence ID" value="NMQ19204.1"/>
    <property type="molecule type" value="Genomic_DNA"/>
</dbReference>
<sequence length="123" mass="14308">MISPQKFENSIGNQTIADFIREQVLRLTYTAVDMRPFAADMGYGGEPFVWDEDDRRHRLARLDALFFHLYGLDRNDADYILAQFPIVREQDEKQFGRYLTRDLILAYMNAVAAGDLETVVEVR</sequence>
<keyword evidence="2" id="KW-1185">Reference proteome</keyword>
<evidence type="ECO:0000313" key="1">
    <source>
        <dbReference type="EMBL" id="NMQ19204.1"/>
    </source>
</evidence>
<evidence type="ECO:0000313" key="2">
    <source>
        <dbReference type="Proteomes" id="UP000760480"/>
    </source>
</evidence>
<name>A0ABX1TKW8_9GAMM</name>